<protein>
    <recommendedName>
        <fullName evidence="8">Berberine/berberine-like domain-containing protein</fullName>
    </recommendedName>
</protein>
<dbReference type="EMBL" id="ML977021">
    <property type="protein sequence ID" value="KAF1950939.1"/>
    <property type="molecule type" value="Genomic_DNA"/>
</dbReference>
<reference evidence="6" key="1">
    <citation type="journal article" date="2020" name="Stud. Mycol.">
        <title>101 Dothideomycetes genomes: a test case for predicting lifestyles and emergence of pathogens.</title>
        <authorList>
            <person name="Haridas S."/>
            <person name="Albert R."/>
            <person name="Binder M."/>
            <person name="Bloem J."/>
            <person name="Labutti K."/>
            <person name="Salamov A."/>
            <person name="Andreopoulos B."/>
            <person name="Baker S."/>
            <person name="Barry K."/>
            <person name="Bills G."/>
            <person name="Bluhm B."/>
            <person name="Cannon C."/>
            <person name="Castanera R."/>
            <person name="Culley D."/>
            <person name="Daum C."/>
            <person name="Ezra D."/>
            <person name="Gonzalez J."/>
            <person name="Henrissat B."/>
            <person name="Kuo A."/>
            <person name="Liang C."/>
            <person name="Lipzen A."/>
            <person name="Lutzoni F."/>
            <person name="Magnuson J."/>
            <person name="Mondo S."/>
            <person name="Nolan M."/>
            <person name="Ohm R."/>
            <person name="Pangilinan J."/>
            <person name="Park H.-J."/>
            <person name="Ramirez L."/>
            <person name="Alfaro M."/>
            <person name="Sun H."/>
            <person name="Tritt A."/>
            <person name="Yoshinaga Y."/>
            <person name="Zwiers L.-H."/>
            <person name="Turgeon B."/>
            <person name="Goodwin S."/>
            <person name="Spatafora J."/>
            <person name="Crous P."/>
            <person name="Grigoriev I."/>
        </authorList>
    </citation>
    <scope>NUCLEOTIDE SEQUENCE</scope>
    <source>
        <strain evidence="6">CBS 675.92</strain>
    </source>
</reference>
<keyword evidence="3" id="KW-0285">Flavoprotein</keyword>
<keyword evidence="7" id="KW-1185">Reference proteome</keyword>
<dbReference type="PANTHER" id="PTHR42973">
    <property type="entry name" value="BINDING OXIDOREDUCTASE, PUTATIVE (AFU_ORTHOLOGUE AFUA_1G17690)-RELATED"/>
    <property type="match status" value="1"/>
</dbReference>
<evidence type="ECO:0000313" key="7">
    <source>
        <dbReference type="Proteomes" id="UP000800035"/>
    </source>
</evidence>
<comment type="cofactor">
    <cofactor evidence="1">
        <name>FAD</name>
        <dbReference type="ChEBI" id="CHEBI:57692"/>
    </cofactor>
</comment>
<dbReference type="InterPro" id="IPR050416">
    <property type="entry name" value="FAD-linked_Oxidoreductase"/>
</dbReference>
<proteinExistence type="inferred from homology"/>
<dbReference type="OrthoDB" id="9996127at2759"/>
<dbReference type="Gene3D" id="3.40.462.20">
    <property type="match status" value="1"/>
</dbReference>
<evidence type="ECO:0008006" key="8">
    <source>
        <dbReference type="Google" id="ProtNLM"/>
    </source>
</evidence>
<gene>
    <name evidence="6" type="ORF">CC80DRAFT_553857</name>
</gene>
<keyword evidence="5" id="KW-0560">Oxidoreductase</keyword>
<evidence type="ECO:0000256" key="3">
    <source>
        <dbReference type="ARBA" id="ARBA00022630"/>
    </source>
</evidence>
<dbReference type="Proteomes" id="UP000800035">
    <property type="component" value="Unassembled WGS sequence"/>
</dbReference>
<dbReference type="GO" id="GO:0016491">
    <property type="term" value="F:oxidoreductase activity"/>
    <property type="evidence" value="ECO:0007669"/>
    <property type="project" value="UniProtKB-KW"/>
</dbReference>
<dbReference type="InterPro" id="IPR016169">
    <property type="entry name" value="FAD-bd_PCMH_sub2"/>
</dbReference>
<comment type="similarity">
    <text evidence="2">Belongs to the oxygen-dependent FAD-linked oxidoreductase family.</text>
</comment>
<sequence length="341" mass="36557">MRKLNSTTVNAGGKTAIVGGGTLQWEATRALFATNKQAVKSHGLCECVLIIGPLMGGASSILQARHDYALDKMLASCSTMALLSLHLPPTTPGLFCALRGAGHNFGIVSIVHLTWCITASSPVFGILILRVRPIAYTIAYEGPESGATVYAAPFQALDPTVTQAATNVDYVALYTVSQNSFDSAACRRNLNTAYDIFAELTADSRFSTSVLLENYCMQGVEAVGPASTALSLEEHQFPIVANPIIWWEGNSTRATADAYAYGESIRQALFAGAPTINKHAYANYAIGAESTHGYEGRRVSKLKALKKAYGPKNKFGFYKPMPVAWKPTTMGKGKAKEAYPL</sequence>
<dbReference type="AlphaFoldDB" id="A0A6A5TGQ0"/>
<dbReference type="SUPFAM" id="SSF56176">
    <property type="entry name" value="FAD-binding/transporter-associated domain-like"/>
    <property type="match status" value="1"/>
</dbReference>
<dbReference type="PANTHER" id="PTHR42973:SF9">
    <property type="entry name" value="FAD-BINDING PCMH-TYPE DOMAIN-CONTAINING PROTEIN-RELATED"/>
    <property type="match status" value="1"/>
</dbReference>
<evidence type="ECO:0000256" key="5">
    <source>
        <dbReference type="ARBA" id="ARBA00023002"/>
    </source>
</evidence>
<evidence type="ECO:0000256" key="2">
    <source>
        <dbReference type="ARBA" id="ARBA00005466"/>
    </source>
</evidence>
<evidence type="ECO:0000313" key="6">
    <source>
        <dbReference type="EMBL" id="KAF1950939.1"/>
    </source>
</evidence>
<dbReference type="InterPro" id="IPR036318">
    <property type="entry name" value="FAD-bd_PCMH-like_sf"/>
</dbReference>
<dbReference type="Gene3D" id="3.30.465.10">
    <property type="match status" value="2"/>
</dbReference>
<name>A0A6A5TGQ0_9PLEO</name>
<accession>A0A6A5TGQ0</accession>
<evidence type="ECO:0000256" key="1">
    <source>
        <dbReference type="ARBA" id="ARBA00001974"/>
    </source>
</evidence>
<dbReference type="GO" id="GO:0050660">
    <property type="term" value="F:flavin adenine dinucleotide binding"/>
    <property type="evidence" value="ECO:0007669"/>
    <property type="project" value="InterPro"/>
</dbReference>
<organism evidence="6 7">
    <name type="scientific">Byssothecium circinans</name>
    <dbReference type="NCBI Taxonomy" id="147558"/>
    <lineage>
        <taxon>Eukaryota</taxon>
        <taxon>Fungi</taxon>
        <taxon>Dikarya</taxon>
        <taxon>Ascomycota</taxon>
        <taxon>Pezizomycotina</taxon>
        <taxon>Dothideomycetes</taxon>
        <taxon>Pleosporomycetidae</taxon>
        <taxon>Pleosporales</taxon>
        <taxon>Massarineae</taxon>
        <taxon>Massarinaceae</taxon>
        <taxon>Byssothecium</taxon>
    </lineage>
</organism>
<keyword evidence="4" id="KW-0274">FAD</keyword>
<evidence type="ECO:0000256" key="4">
    <source>
        <dbReference type="ARBA" id="ARBA00022827"/>
    </source>
</evidence>